<accession>A0A3E2HGW0</accession>
<evidence type="ECO:0000256" key="1">
    <source>
        <dbReference type="ARBA" id="ARBA00035112"/>
    </source>
</evidence>
<dbReference type="PANTHER" id="PTHR33365">
    <property type="entry name" value="YALI0B05434P"/>
    <property type="match status" value="1"/>
</dbReference>
<feature type="transmembrane region" description="Helical" evidence="2">
    <location>
        <begin position="41"/>
        <end position="62"/>
    </location>
</feature>
<protein>
    <recommendedName>
        <fullName evidence="5">Tat pathway signal sequence</fullName>
    </recommendedName>
</protein>
<comment type="similarity">
    <text evidence="1">Belongs to the ustYa family.</text>
</comment>
<feature type="non-terminal residue" evidence="3">
    <location>
        <position position="281"/>
    </location>
</feature>
<dbReference type="EMBL" id="NCSJ02000056">
    <property type="protein sequence ID" value="RFU32373.1"/>
    <property type="molecule type" value="Genomic_DNA"/>
</dbReference>
<evidence type="ECO:0008006" key="5">
    <source>
        <dbReference type="Google" id="ProtNLM"/>
    </source>
</evidence>
<evidence type="ECO:0000313" key="3">
    <source>
        <dbReference type="EMBL" id="RFU32373.1"/>
    </source>
</evidence>
<dbReference type="OMA" id="LFEFNHH"/>
<dbReference type="PANTHER" id="PTHR33365:SF13">
    <property type="entry name" value="TAT PATHWAY SIGNAL SEQUENCE"/>
    <property type="match status" value="1"/>
</dbReference>
<dbReference type="GO" id="GO:0043386">
    <property type="term" value="P:mycotoxin biosynthetic process"/>
    <property type="evidence" value="ECO:0007669"/>
    <property type="project" value="InterPro"/>
</dbReference>
<dbReference type="STRING" id="5539.A0A3E2HGW0"/>
<keyword evidence="2" id="KW-0812">Transmembrane</keyword>
<dbReference type="Proteomes" id="UP000258309">
    <property type="component" value="Unassembled WGS sequence"/>
</dbReference>
<dbReference type="AlphaFoldDB" id="A0A3E2HGW0"/>
<feature type="non-terminal residue" evidence="3">
    <location>
        <position position="1"/>
    </location>
</feature>
<evidence type="ECO:0000256" key="2">
    <source>
        <dbReference type="SAM" id="Phobius"/>
    </source>
</evidence>
<organism evidence="3 4">
    <name type="scientific">Scytalidium lignicola</name>
    <name type="common">Hyphomycete</name>
    <dbReference type="NCBI Taxonomy" id="5539"/>
    <lineage>
        <taxon>Eukaryota</taxon>
        <taxon>Fungi</taxon>
        <taxon>Dikarya</taxon>
        <taxon>Ascomycota</taxon>
        <taxon>Pezizomycotina</taxon>
        <taxon>Leotiomycetes</taxon>
        <taxon>Leotiomycetes incertae sedis</taxon>
        <taxon>Scytalidium</taxon>
    </lineage>
</organism>
<keyword evidence="2" id="KW-1133">Transmembrane helix</keyword>
<sequence>MSHTEESSIPFLADDREKNGDRPELRVHEAPFLKQKTILQYRWLALCVAVILVTNTTTFFLTRYNQNHHLDKTCALHTSQSWTPVLGSVDITYTSTKFNGSFFKETIYRKEASPEVDAAWLALGVDYKPMVIPVEEVERSGISPDRLKVGEKNGGPGYPVIVEALHQLHCLNLLRQSIHFNYNYYRNLGKGAFANNEDSLKLHIGHCLDTLRQTLMCTADTGLQPFLWVGDPPHPFPDFNREHKCRNFDAIREFAERRQEMLLVDMDVVPHEGALILAEVP</sequence>
<gene>
    <name evidence="3" type="ORF">B7463_g3987</name>
</gene>
<dbReference type="InterPro" id="IPR021765">
    <property type="entry name" value="UstYa-like"/>
</dbReference>
<comment type="caution">
    <text evidence="3">The sequence shown here is derived from an EMBL/GenBank/DDBJ whole genome shotgun (WGS) entry which is preliminary data.</text>
</comment>
<evidence type="ECO:0000313" key="4">
    <source>
        <dbReference type="Proteomes" id="UP000258309"/>
    </source>
</evidence>
<proteinExistence type="inferred from homology"/>
<reference evidence="3 4" key="1">
    <citation type="submission" date="2018-05" db="EMBL/GenBank/DDBJ databases">
        <title>Draft genome sequence of Scytalidium lignicola DSM 105466, a ubiquitous saprotrophic fungus.</title>
        <authorList>
            <person name="Buettner E."/>
            <person name="Gebauer A.M."/>
            <person name="Hofrichter M."/>
            <person name="Liers C."/>
            <person name="Kellner H."/>
        </authorList>
    </citation>
    <scope>NUCLEOTIDE SEQUENCE [LARGE SCALE GENOMIC DNA]</scope>
    <source>
        <strain evidence="3 4">DSM 105466</strain>
    </source>
</reference>
<keyword evidence="4" id="KW-1185">Reference proteome</keyword>
<keyword evidence="2" id="KW-0472">Membrane</keyword>
<name>A0A3E2HGW0_SCYLI</name>
<dbReference type="Pfam" id="PF11807">
    <property type="entry name" value="UstYa"/>
    <property type="match status" value="1"/>
</dbReference>
<dbReference type="OrthoDB" id="3687641at2759"/>